<feature type="region of interest" description="Disordered" evidence="1">
    <location>
        <begin position="1"/>
        <end position="69"/>
    </location>
</feature>
<organism evidence="2 3">
    <name type="scientific">Petrolisthes manimaculis</name>
    <dbReference type="NCBI Taxonomy" id="1843537"/>
    <lineage>
        <taxon>Eukaryota</taxon>
        <taxon>Metazoa</taxon>
        <taxon>Ecdysozoa</taxon>
        <taxon>Arthropoda</taxon>
        <taxon>Crustacea</taxon>
        <taxon>Multicrustacea</taxon>
        <taxon>Malacostraca</taxon>
        <taxon>Eumalacostraca</taxon>
        <taxon>Eucarida</taxon>
        <taxon>Decapoda</taxon>
        <taxon>Pleocyemata</taxon>
        <taxon>Anomura</taxon>
        <taxon>Galatheoidea</taxon>
        <taxon>Porcellanidae</taxon>
        <taxon>Petrolisthes</taxon>
    </lineage>
</organism>
<sequence>MKRGKKKKEEEKRRRRKEKKKGGEEEKGGRRKGGKKKRGGEQNEKIKGGREREERVEECKKSEQDPTQLSCKKLEKASLLLRLSVLRGGVERFVWPVWKNDLGVEKDNPGQRDGRTST</sequence>
<evidence type="ECO:0000256" key="1">
    <source>
        <dbReference type="SAM" id="MobiDB-lite"/>
    </source>
</evidence>
<gene>
    <name evidence="2" type="ORF">Pmani_005229</name>
</gene>
<evidence type="ECO:0000313" key="2">
    <source>
        <dbReference type="EMBL" id="KAK4324120.1"/>
    </source>
</evidence>
<proteinExistence type="predicted"/>
<feature type="compositionally biased region" description="Basic residues" evidence="1">
    <location>
        <begin position="29"/>
        <end position="38"/>
    </location>
</feature>
<name>A0AAE1QC40_9EUCA</name>
<feature type="compositionally biased region" description="Basic and acidic residues" evidence="1">
    <location>
        <begin position="39"/>
        <end position="64"/>
    </location>
</feature>
<dbReference type="AlphaFoldDB" id="A0AAE1QC40"/>
<dbReference type="Proteomes" id="UP001292094">
    <property type="component" value="Unassembled WGS sequence"/>
</dbReference>
<reference evidence="2" key="1">
    <citation type="submission" date="2023-11" db="EMBL/GenBank/DDBJ databases">
        <title>Genome assemblies of two species of porcelain crab, Petrolisthes cinctipes and Petrolisthes manimaculis (Anomura: Porcellanidae).</title>
        <authorList>
            <person name="Angst P."/>
        </authorList>
    </citation>
    <scope>NUCLEOTIDE SEQUENCE</scope>
    <source>
        <strain evidence="2">PB745_02</strain>
        <tissue evidence="2">Gill</tissue>
    </source>
</reference>
<evidence type="ECO:0000313" key="3">
    <source>
        <dbReference type="Proteomes" id="UP001292094"/>
    </source>
</evidence>
<keyword evidence="3" id="KW-1185">Reference proteome</keyword>
<comment type="caution">
    <text evidence="2">The sequence shown here is derived from an EMBL/GenBank/DDBJ whole genome shotgun (WGS) entry which is preliminary data.</text>
</comment>
<protein>
    <submittedName>
        <fullName evidence="2">Uncharacterized protein</fullName>
    </submittedName>
</protein>
<dbReference type="EMBL" id="JAWZYT010000377">
    <property type="protein sequence ID" value="KAK4324120.1"/>
    <property type="molecule type" value="Genomic_DNA"/>
</dbReference>
<accession>A0AAE1QC40</accession>